<gene>
    <name evidence="8" type="ORF">PNBC_20340</name>
</gene>
<keyword evidence="9" id="KW-1185">Reference proteome</keyword>
<keyword evidence="5 6" id="KW-0413">Isomerase</keyword>
<dbReference type="STRING" id="1763538.LPB68_11640"/>
<name>A0A167AMR5_9BACL</name>
<organism evidence="8 9">
    <name type="scientific">Paenibacillus crassostreae</name>
    <dbReference type="NCBI Taxonomy" id="1763538"/>
    <lineage>
        <taxon>Bacteria</taxon>
        <taxon>Bacillati</taxon>
        <taxon>Bacillota</taxon>
        <taxon>Bacilli</taxon>
        <taxon>Bacillales</taxon>
        <taxon>Paenibacillaceae</taxon>
        <taxon>Paenibacillus</taxon>
    </lineage>
</organism>
<evidence type="ECO:0000313" key="9">
    <source>
        <dbReference type="Proteomes" id="UP000077134"/>
    </source>
</evidence>
<evidence type="ECO:0000256" key="2">
    <source>
        <dbReference type="ARBA" id="ARBA00013194"/>
    </source>
</evidence>
<dbReference type="Proteomes" id="UP000077134">
    <property type="component" value="Unassembled WGS sequence"/>
</dbReference>
<evidence type="ECO:0000256" key="3">
    <source>
        <dbReference type="ARBA" id="ARBA00022729"/>
    </source>
</evidence>
<evidence type="ECO:0000256" key="6">
    <source>
        <dbReference type="PROSITE-ProRule" id="PRU00278"/>
    </source>
</evidence>
<protein>
    <recommendedName>
        <fullName evidence="2">peptidylprolyl isomerase</fullName>
        <ecNumber evidence="2">5.2.1.8</ecNumber>
    </recommendedName>
</protein>
<keyword evidence="3" id="KW-0732">Signal</keyword>
<dbReference type="InterPro" id="IPR050245">
    <property type="entry name" value="PrsA_foldase"/>
</dbReference>
<dbReference type="GO" id="GO:0003755">
    <property type="term" value="F:peptidyl-prolyl cis-trans isomerase activity"/>
    <property type="evidence" value="ECO:0007669"/>
    <property type="project" value="UniProtKB-KW"/>
</dbReference>
<reference evidence="8 9" key="1">
    <citation type="submission" date="2016-02" db="EMBL/GenBank/DDBJ databases">
        <title>Paenibacillus sp. LPB0068, isolated from Crassostrea gigas.</title>
        <authorList>
            <person name="Shin S.-K."/>
            <person name="Yi H."/>
        </authorList>
    </citation>
    <scope>NUCLEOTIDE SEQUENCE [LARGE SCALE GENOMIC DNA]</scope>
    <source>
        <strain evidence="8 9">LPB0068</strain>
    </source>
</reference>
<dbReference type="PANTHER" id="PTHR47245">
    <property type="entry name" value="PEPTIDYLPROLYL ISOMERASE"/>
    <property type="match status" value="1"/>
</dbReference>
<evidence type="ECO:0000256" key="5">
    <source>
        <dbReference type="ARBA" id="ARBA00023235"/>
    </source>
</evidence>
<dbReference type="EC" id="5.2.1.8" evidence="2"/>
<dbReference type="AlphaFoldDB" id="A0A167AMR5"/>
<evidence type="ECO:0000313" key="8">
    <source>
        <dbReference type="EMBL" id="OAB71216.1"/>
    </source>
</evidence>
<dbReference type="InterPro" id="IPR046357">
    <property type="entry name" value="PPIase_dom_sf"/>
</dbReference>
<dbReference type="Gene3D" id="1.10.4030.10">
    <property type="entry name" value="Porin chaperone SurA, peptide-binding domain"/>
    <property type="match status" value="1"/>
</dbReference>
<comment type="catalytic activity">
    <reaction evidence="1">
        <text>[protein]-peptidylproline (omega=180) = [protein]-peptidylproline (omega=0)</text>
        <dbReference type="Rhea" id="RHEA:16237"/>
        <dbReference type="Rhea" id="RHEA-COMP:10747"/>
        <dbReference type="Rhea" id="RHEA-COMP:10748"/>
        <dbReference type="ChEBI" id="CHEBI:83833"/>
        <dbReference type="ChEBI" id="CHEBI:83834"/>
        <dbReference type="EC" id="5.2.1.8"/>
    </reaction>
</comment>
<dbReference type="EMBL" id="LSFN01000042">
    <property type="protein sequence ID" value="OAB71216.1"/>
    <property type="molecule type" value="Genomic_DNA"/>
</dbReference>
<dbReference type="PROSITE" id="PS50198">
    <property type="entry name" value="PPIC_PPIASE_2"/>
    <property type="match status" value="1"/>
</dbReference>
<accession>A0A167AMR5</accession>
<evidence type="ECO:0000256" key="1">
    <source>
        <dbReference type="ARBA" id="ARBA00000971"/>
    </source>
</evidence>
<evidence type="ECO:0000259" key="7">
    <source>
        <dbReference type="PROSITE" id="PS50198"/>
    </source>
</evidence>
<feature type="domain" description="PpiC" evidence="7">
    <location>
        <begin position="145"/>
        <end position="237"/>
    </location>
</feature>
<evidence type="ECO:0000256" key="4">
    <source>
        <dbReference type="ARBA" id="ARBA00023110"/>
    </source>
</evidence>
<dbReference type="InterPro" id="IPR000297">
    <property type="entry name" value="PPIase_PpiC"/>
</dbReference>
<dbReference type="PANTHER" id="PTHR47245:SF1">
    <property type="entry name" value="FOLDASE PROTEIN PRSA"/>
    <property type="match status" value="1"/>
</dbReference>
<proteinExistence type="predicted"/>
<sequence>MILFRGLKPLNPPLLTEEGRKIVAYFQDEQISESEWVQELKRKHGQEILVHILNRKAVYEEASSLSIDISPEEVASELKRDMIGYDSEEAYYYEMETQLGLSPEDVATEMHYRLTLQEIAISEIDITEAEIDNYFEENKDQFEARKQFQLSIIKVASQASAEDILDQLEDGADFTQMAKEYSTDVTSRDKGGRIGAVEWNDPFLPQKMLSAADSLKINDIAGPFEWDHDYVIIQLTDIVVEEQEDIRDIHMTIRKQLALNESIPLTQLENNLRDKYEARLMVYIPPA</sequence>
<dbReference type="SUPFAM" id="SSF54534">
    <property type="entry name" value="FKBP-like"/>
    <property type="match status" value="1"/>
</dbReference>
<dbReference type="Gene3D" id="3.10.50.40">
    <property type="match status" value="1"/>
</dbReference>
<dbReference type="Pfam" id="PF13145">
    <property type="entry name" value="Rotamase_2"/>
    <property type="match status" value="1"/>
</dbReference>
<comment type="caution">
    <text evidence="8">The sequence shown here is derived from an EMBL/GenBank/DDBJ whole genome shotgun (WGS) entry which is preliminary data.</text>
</comment>
<dbReference type="RefSeq" id="WP_157891915.1">
    <property type="nucleotide sequence ID" value="NZ_CP017770.1"/>
</dbReference>
<keyword evidence="4 6" id="KW-0697">Rotamase</keyword>